<comment type="similarity">
    <text evidence="1">Belongs to the arrestin family.</text>
</comment>
<dbReference type="Pfam" id="PF00339">
    <property type="entry name" value="Arrestin_N"/>
    <property type="match status" value="1"/>
</dbReference>
<dbReference type="Proteomes" id="UP000494165">
    <property type="component" value="Unassembled WGS sequence"/>
</dbReference>
<comment type="caution">
    <text evidence="5">The sequence shown here is derived from an EMBL/GenBank/DDBJ whole genome shotgun (WGS) entry which is preliminary data.</text>
</comment>
<evidence type="ECO:0000256" key="1">
    <source>
        <dbReference type="ARBA" id="ARBA00005298"/>
    </source>
</evidence>
<sequence length="408" mass="46166">MERVQIHFEGSENTFYSGQYVSGHVSVHLAVPTRLRAITLRISGTAEVKWEEWIHKRNPQKQLRRASQRSANGLPQQAPPSNEMKVFKSNELYFEYKIALLAASNHDPLFEAREYKFPFHFNLPHNIPSSFEGQFGHVRYVVCCKVDKPCARDHESKTMFTVICPLDLNRFPHLATMADASDVRKFWCLFHRSKPTTVIMRLSESGIVPEQLINPNIDVDNTSDIRINQVRLMLIMSCSYTAMGVKKVEKRVLVESHLGAVEPKRARSWFRGIFIQVPPVPPSGLNNCTLIDITYKLKLVAEPERPHLNITVSLPLTVGTIPFRNNFDPSAATAGEFNQPPLPSAPPSMEPPRRLLTEPPSYEESINSQGSPDYLEIQPSQGFLPPLYQSLPLPPEIIQDTVKEPPPA</sequence>
<dbReference type="InterPro" id="IPR014756">
    <property type="entry name" value="Ig_E-set"/>
</dbReference>
<feature type="region of interest" description="Disordered" evidence="3">
    <location>
        <begin position="330"/>
        <end position="408"/>
    </location>
</feature>
<dbReference type="PANTHER" id="PTHR11188:SF176">
    <property type="entry name" value="ARRESTIN DOMAIN-CONTAINING PROTEIN 1"/>
    <property type="match status" value="1"/>
</dbReference>
<keyword evidence="2" id="KW-0716">Sensory transduction</keyword>
<dbReference type="PANTHER" id="PTHR11188">
    <property type="entry name" value="ARRESTIN DOMAIN CONTAINING PROTEIN"/>
    <property type="match status" value="1"/>
</dbReference>
<dbReference type="InterPro" id="IPR011021">
    <property type="entry name" value="Arrestin-like_N"/>
</dbReference>
<feature type="region of interest" description="Disordered" evidence="3">
    <location>
        <begin position="59"/>
        <end position="81"/>
    </location>
</feature>
<feature type="compositionally biased region" description="Pro residues" evidence="3">
    <location>
        <begin position="340"/>
        <end position="350"/>
    </location>
</feature>
<feature type="domain" description="Arrestin C-terminal-like" evidence="4">
    <location>
        <begin position="192"/>
        <end position="323"/>
    </location>
</feature>
<gene>
    <name evidence="5" type="ORF">CLODIP_2_CD13332</name>
</gene>
<dbReference type="OrthoDB" id="2333384at2759"/>
<dbReference type="InterPro" id="IPR014752">
    <property type="entry name" value="Arrestin-like_C"/>
</dbReference>
<evidence type="ECO:0000256" key="2">
    <source>
        <dbReference type="ARBA" id="ARBA00022606"/>
    </source>
</evidence>
<evidence type="ECO:0000313" key="6">
    <source>
        <dbReference type="Proteomes" id="UP000494165"/>
    </source>
</evidence>
<proteinExistence type="inferred from homology"/>
<dbReference type="InterPro" id="IPR050357">
    <property type="entry name" value="Arrestin_domain-protein"/>
</dbReference>
<dbReference type="Pfam" id="PF02752">
    <property type="entry name" value="Arrestin_C"/>
    <property type="match status" value="1"/>
</dbReference>
<dbReference type="AlphaFoldDB" id="A0A8S1CBW2"/>
<evidence type="ECO:0000259" key="4">
    <source>
        <dbReference type="SMART" id="SM01017"/>
    </source>
</evidence>
<dbReference type="InterPro" id="IPR011022">
    <property type="entry name" value="Arrestin_C-like"/>
</dbReference>
<evidence type="ECO:0000256" key="3">
    <source>
        <dbReference type="SAM" id="MobiDB-lite"/>
    </source>
</evidence>
<protein>
    <recommendedName>
        <fullName evidence="4">Arrestin C-terminal-like domain-containing protein</fullName>
    </recommendedName>
</protein>
<dbReference type="SUPFAM" id="SSF81296">
    <property type="entry name" value="E set domains"/>
    <property type="match status" value="2"/>
</dbReference>
<dbReference type="SMART" id="SM01017">
    <property type="entry name" value="Arrestin_C"/>
    <property type="match status" value="1"/>
</dbReference>
<dbReference type="GO" id="GO:0005737">
    <property type="term" value="C:cytoplasm"/>
    <property type="evidence" value="ECO:0007669"/>
    <property type="project" value="TreeGrafter"/>
</dbReference>
<dbReference type="EMBL" id="CADEPI010000027">
    <property type="protein sequence ID" value="CAB3366806.1"/>
    <property type="molecule type" value="Genomic_DNA"/>
</dbReference>
<keyword evidence="6" id="KW-1185">Reference proteome</keyword>
<reference evidence="5 6" key="1">
    <citation type="submission" date="2020-04" db="EMBL/GenBank/DDBJ databases">
        <authorList>
            <person name="Alioto T."/>
            <person name="Alioto T."/>
            <person name="Gomez Garrido J."/>
        </authorList>
    </citation>
    <scope>NUCLEOTIDE SEQUENCE [LARGE SCALE GENOMIC DNA]</scope>
</reference>
<name>A0A8S1CBW2_9INSE</name>
<dbReference type="GO" id="GO:0015031">
    <property type="term" value="P:protein transport"/>
    <property type="evidence" value="ECO:0007669"/>
    <property type="project" value="TreeGrafter"/>
</dbReference>
<dbReference type="Gene3D" id="2.60.40.640">
    <property type="match status" value="2"/>
</dbReference>
<organism evidence="5 6">
    <name type="scientific">Cloeon dipterum</name>
    <dbReference type="NCBI Taxonomy" id="197152"/>
    <lineage>
        <taxon>Eukaryota</taxon>
        <taxon>Metazoa</taxon>
        <taxon>Ecdysozoa</taxon>
        <taxon>Arthropoda</taxon>
        <taxon>Hexapoda</taxon>
        <taxon>Insecta</taxon>
        <taxon>Pterygota</taxon>
        <taxon>Palaeoptera</taxon>
        <taxon>Ephemeroptera</taxon>
        <taxon>Pisciforma</taxon>
        <taxon>Baetidae</taxon>
        <taxon>Cloeon</taxon>
    </lineage>
</organism>
<accession>A0A8S1CBW2</accession>
<evidence type="ECO:0000313" key="5">
    <source>
        <dbReference type="EMBL" id="CAB3366806.1"/>
    </source>
</evidence>